<dbReference type="PANTHER" id="PTHR43323">
    <property type="entry name" value="3-HYDROXY-3-METHYLGLUTARYL COENZYME A SYNTHASE"/>
    <property type="match status" value="1"/>
</dbReference>
<organism evidence="5 6">
    <name type="scientific">Astathelohania contejeani</name>
    <dbReference type="NCBI Taxonomy" id="164912"/>
    <lineage>
        <taxon>Eukaryota</taxon>
        <taxon>Fungi</taxon>
        <taxon>Fungi incertae sedis</taxon>
        <taxon>Microsporidia</taxon>
        <taxon>Astathelohaniidae</taxon>
        <taxon>Astathelohania</taxon>
    </lineage>
</organism>
<dbReference type="InterPro" id="IPR013746">
    <property type="entry name" value="HMG_CoA_synt_C_dom"/>
</dbReference>
<reference evidence="5 6" key="1">
    <citation type="submission" date="2019-01" db="EMBL/GenBank/DDBJ databases">
        <title>Genomes sequencing and comparative genomics of infectious freshwater microsporidia, Cucumispora dikerogammari and Thelohania contejeani.</title>
        <authorList>
            <person name="Cormier A."/>
            <person name="Giraud I."/>
            <person name="Wattier R."/>
            <person name="Teixeira M."/>
            <person name="Grandjean F."/>
            <person name="Rigaud T."/>
            <person name="Cordaux R."/>
        </authorList>
    </citation>
    <scope>NUCLEOTIDE SEQUENCE [LARGE SCALE GENOMIC DNA]</scope>
    <source>
        <strain evidence="5">T1</strain>
        <tissue evidence="5">Spores</tissue>
    </source>
</reference>
<dbReference type="CDD" id="cd00827">
    <property type="entry name" value="init_cond_enzymes"/>
    <property type="match status" value="1"/>
</dbReference>
<evidence type="ECO:0000259" key="3">
    <source>
        <dbReference type="Pfam" id="PF01154"/>
    </source>
</evidence>
<dbReference type="Pfam" id="PF08540">
    <property type="entry name" value="HMG_CoA_synt_C"/>
    <property type="match status" value="2"/>
</dbReference>
<gene>
    <name evidence="5" type="primary">HMGCS-1</name>
    <name evidence="5" type="ORF">TCON_1715</name>
</gene>
<dbReference type="EMBL" id="SBIQ01000133">
    <property type="protein sequence ID" value="KAF7683077.1"/>
    <property type="molecule type" value="Genomic_DNA"/>
</dbReference>
<comment type="caution">
    <text evidence="5">The sequence shown here is derived from an EMBL/GenBank/DDBJ whole genome shotgun (WGS) entry which is preliminary data.</text>
</comment>
<dbReference type="Pfam" id="PF01154">
    <property type="entry name" value="HMG_CoA_synt_N"/>
    <property type="match status" value="1"/>
</dbReference>
<keyword evidence="2" id="KW-0808">Transferase</keyword>
<feature type="domain" description="Hydroxymethylglutaryl-coenzyme A synthase C-terminal" evidence="4">
    <location>
        <begin position="246"/>
        <end position="344"/>
    </location>
</feature>
<evidence type="ECO:0000313" key="6">
    <source>
        <dbReference type="Proteomes" id="UP001516464"/>
    </source>
</evidence>
<proteinExistence type="inferred from homology"/>
<protein>
    <submittedName>
        <fullName evidence="5">Hydroxymethylglutaryl-CoA synthase 1</fullName>
    </submittedName>
</protein>
<feature type="domain" description="Hydroxymethylglutaryl-coenzyme A synthase N-terminal" evidence="3">
    <location>
        <begin position="3"/>
        <end position="170"/>
    </location>
</feature>
<evidence type="ECO:0000256" key="2">
    <source>
        <dbReference type="ARBA" id="ARBA00022679"/>
    </source>
</evidence>
<feature type="domain" description="Hydroxymethylglutaryl-coenzyme A synthase C-terminal" evidence="4">
    <location>
        <begin position="180"/>
        <end position="245"/>
    </location>
</feature>
<evidence type="ECO:0000256" key="1">
    <source>
        <dbReference type="ARBA" id="ARBA00007061"/>
    </source>
</evidence>
<evidence type="ECO:0000259" key="4">
    <source>
        <dbReference type="Pfam" id="PF08540"/>
    </source>
</evidence>
<dbReference type="PANTHER" id="PTHR43323:SF2">
    <property type="entry name" value="HYDROXYMETHYLGLUTARYL-COA SYNTHASE"/>
    <property type="match status" value="1"/>
</dbReference>
<dbReference type="InterPro" id="IPR013528">
    <property type="entry name" value="HMG_CoA_synth_N"/>
</dbReference>
<sequence length="374" mass="42052">MEKNFGIIGIEYQFPNYYVDQKDIAKKLNVDENKLLIGLGMLEMGVASSREDPVTLAMGAVTRLLKKYNIATKDVGKIEVGSESNYDGSKSIKTHLMSLFEDNTNICGCDNINACYGGTNALFNALGWLESSLWDGRYAIVVCTDICMYKEEQAIPTSGAGAVAMLLGPDCIFKITNSVHYSANTFDFMKPKELFPFPFLNGKLSIQVYNEAFQNCYNLIKNKKGNTEFFNYLCCHAPYARLVEKIALSNEIPIEKVKESLLVPRRNANSYTASLYFSLISLLYEKQGCKVGDTILMYSFGSGCVSSMFCLEKIRDGCNMPCLVERLNQRKKISPDKYFNIINNPNSMDDDEIPTSGFYISSIEGYIRKYKKVE</sequence>
<accession>A0ABQ7HY32</accession>
<evidence type="ECO:0000313" key="5">
    <source>
        <dbReference type="EMBL" id="KAF7683077.1"/>
    </source>
</evidence>
<comment type="similarity">
    <text evidence="1">Belongs to the thiolase-like superfamily. HMG-CoA synthase family.</text>
</comment>
<dbReference type="InterPro" id="IPR016039">
    <property type="entry name" value="Thiolase-like"/>
</dbReference>
<dbReference type="Gene3D" id="3.40.47.10">
    <property type="match status" value="1"/>
</dbReference>
<name>A0ABQ7HY32_9MICR</name>
<dbReference type="SUPFAM" id="SSF53901">
    <property type="entry name" value="Thiolase-like"/>
    <property type="match status" value="2"/>
</dbReference>
<dbReference type="Proteomes" id="UP001516464">
    <property type="component" value="Unassembled WGS sequence"/>
</dbReference>
<keyword evidence="6" id="KW-1185">Reference proteome</keyword>